<name>A0A9P5NWI2_GYMJU</name>
<evidence type="ECO:0000256" key="23">
    <source>
        <dbReference type="ARBA" id="ARBA00053094"/>
    </source>
</evidence>
<dbReference type="InterPro" id="IPR003563">
    <property type="entry name" value="8ODP"/>
</dbReference>
<dbReference type="EC" id="3.6.1.56" evidence="13"/>
<sequence>ARPEIPPGISHNENLEFFASGGDEHRWLPYTKVRLYTNAFIVQGGKILLGYKKRGFGMGKYNGFGGKVEQGETPLQAAVRELEEESGVKAVLEHIGSLFFLSDDAEWASQIEIYRTDSYEGTITESDEMRPEWFSASPAELQVPAIPFSKMWETDVVWLPLLITKKKFADEPISRKRKILSSPINGGMVYILKTH</sequence>
<dbReference type="GO" id="GO:0005737">
    <property type="term" value="C:cytoplasm"/>
    <property type="evidence" value="ECO:0007669"/>
    <property type="project" value="TreeGrafter"/>
</dbReference>
<evidence type="ECO:0000256" key="5">
    <source>
        <dbReference type="ARBA" id="ARBA00022723"/>
    </source>
</evidence>
<dbReference type="GO" id="GO:0005634">
    <property type="term" value="C:nucleus"/>
    <property type="evidence" value="ECO:0007669"/>
    <property type="project" value="UniProtKB-SubCell"/>
</dbReference>
<evidence type="ECO:0000256" key="16">
    <source>
        <dbReference type="ARBA" id="ARBA00030634"/>
    </source>
</evidence>
<dbReference type="AlphaFoldDB" id="A0A9P5NWI2"/>
<accession>A0A9P5NWI2</accession>
<comment type="caution">
    <text evidence="25">The sequence shown here is derived from an EMBL/GenBank/DDBJ whole genome shotgun (WGS) entry which is preliminary data.</text>
</comment>
<comment type="function">
    <text evidence="23">Oxidized purine nucleoside triphosphate hydrolase which is a prominent sanitizer of the oxidized nucleotide pool. Catalyzes the hydrolysis of 2-oxo-dATP (2-hydroxy-dATP) into 2-oxo-dAMP. Also has a significant hydrolase activity toward 2-oxo-ATP, 8-oxo-dGTP and 8-oxo-dATP. Through the hydrolysis of oxidized purine nucleoside triphosphates, prevents their incorporation into DNA and the subsequent transversions A:T to C:G and G:C to T:A. Also catalyzes the hydrolysis of methylated purine nucleoside triphosphate preventing their integration into DNA. Through this antimutagenic activity protects cells from oxidative stress.</text>
</comment>
<comment type="similarity">
    <text evidence="3">Belongs to the Nudix hydrolase family.</text>
</comment>
<feature type="non-terminal residue" evidence="25">
    <location>
        <position position="1"/>
    </location>
</feature>
<evidence type="ECO:0000256" key="17">
    <source>
        <dbReference type="ARBA" id="ARBA00030682"/>
    </source>
</evidence>
<evidence type="ECO:0000256" key="6">
    <source>
        <dbReference type="ARBA" id="ARBA00022801"/>
    </source>
</evidence>
<comment type="subunit">
    <text evidence="4">Monomer.</text>
</comment>
<dbReference type="PRINTS" id="PR01403">
    <property type="entry name" value="8OXTPHPHTASE"/>
</dbReference>
<evidence type="ECO:0000256" key="1">
    <source>
        <dbReference type="ARBA" id="ARBA00001946"/>
    </source>
</evidence>
<dbReference type="OrthoDB" id="447842at2759"/>
<dbReference type="Gene3D" id="3.90.79.10">
    <property type="entry name" value="Nucleoside Triphosphate Pyrophosphohydrolase"/>
    <property type="match status" value="1"/>
</dbReference>
<comment type="catalytic activity">
    <reaction evidence="9">
        <text>8-oxo-dATP + H2O = 8-oxo-dAMP + diphosphate + H(+)</text>
        <dbReference type="Rhea" id="RHEA:65396"/>
        <dbReference type="ChEBI" id="CHEBI:15377"/>
        <dbReference type="ChEBI" id="CHEBI:15378"/>
        <dbReference type="ChEBI" id="CHEBI:33019"/>
        <dbReference type="ChEBI" id="CHEBI:71361"/>
        <dbReference type="ChEBI" id="CHEBI:172871"/>
    </reaction>
    <physiologicalReaction direction="left-to-right" evidence="9">
        <dbReference type="Rhea" id="RHEA:65397"/>
    </physiologicalReaction>
</comment>
<evidence type="ECO:0000256" key="11">
    <source>
        <dbReference type="ARBA" id="ARBA00024486"/>
    </source>
</evidence>
<keyword evidence="26" id="KW-1185">Reference proteome</keyword>
<evidence type="ECO:0000256" key="8">
    <source>
        <dbReference type="ARBA" id="ARBA00023242"/>
    </source>
</evidence>
<dbReference type="Proteomes" id="UP000724874">
    <property type="component" value="Unassembled WGS sequence"/>
</dbReference>
<evidence type="ECO:0000256" key="4">
    <source>
        <dbReference type="ARBA" id="ARBA00011245"/>
    </source>
</evidence>
<evidence type="ECO:0000313" key="25">
    <source>
        <dbReference type="EMBL" id="KAF8906735.1"/>
    </source>
</evidence>
<dbReference type="GO" id="GO:0008828">
    <property type="term" value="F:dATP diphosphatase activity"/>
    <property type="evidence" value="ECO:0007669"/>
    <property type="project" value="UniProtKB-EC"/>
</dbReference>
<evidence type="ECO:0000256" key="14">
    <source>
        <dbReference type="ARBA" id="ARBA00026218"/>
    </source>
</evidence>
<dbReference type="GO" id="GO:0042262">
    <property type="term" value="P:DNA protection"/>
    <property type="evidence" value="ECO:0007669"/>
    <property type="project" value="InterPro"/>
</dbReference>
<evidence type="ECO:0000256" key="7">
    <source>
        <dbReference type="ARBA" id="ARBA00022842"/>
    </source>
</evidence>
<dbReference type="InterPro" id="IPR020084">
    <property type="entry name" value="NUDIX_hydrolase_CS"/>
</dbReference>
<evidence type="ECO:0000256" key="18">
    <source>
        <dbReference type="ARBA" id="ARBA00031927"/>
    </source>
</evidence>
<dbReference type="InterPro" id="IPR000086">
    <property type="entry name" value="NUDIX_hydrolase_dom"/>
</dbReference>
<evidence type="ECO:0000256" key="9">
    <source>
        <dbReference type="ARBA" id="ARBA00024448"/>
    </source>
</evidence>
<proteinExistence type="inferred from homology"/>
<feature type="domain" description="Nudix hydrolase" evidence="24">
    <location>
        <begin position="32"/>
        <end position="159"/>
    </location>
</feature>
<evidence type="ECO:0000256" key="12">
    <source>
        <dbReference type="ARBA" id="ARBA00024596"/>
    </source>
</evidence>
<dbReference type="PANTHER" id="PTHR43758:SF2">
    <property type="entry name" value="OXIDIZED PURINE NUCLEOSIDE TRIPHOSPHATE HYDROLASE"/>
    <property type="match status" value="1"/>
</dbReference>
<keyword evidence="7" id="KW-0460">Magnesium</keyword>
<organism evidence="25 26">
    <name type="scientific">Gymnopilus junonius</name>
    <name type="common">Spectacular rustgill mushroom</name>
    <name type="synonym">Gymnopilus spectabilis subsp. junonius</name>
    <dbReference type="NCBI Taxonomy" id="109634"/>
    <lineage>
        <taxon>Eukaryota</taxon>
        <taxon>Fungi</taxon>
        <taxon>Dikarya</taxon>
        <taxon>Basidiomycota</taxon>
        <taxon>Agaricomycotina</taxon>
        <taxon>Agaricomycetes</taxon>
        <taxon>Agaricomycetidae</taxon>
        <taxon>Agaricales</taxon>
        <taxon>Agaricineae</taxon>
        <taxon>Hymenogastraceae</taxon>
        <taxon>Gymnopilus</taxon>
    </lineage>
</organism>
<comment type="catalytic activity">
    <reaction evidence="11">
        <text>8-oxo-dGTP + H2O = 8-oxo-dGMP + diphosphate + H(+)</text>
        <dbReference type="Rhea" id="RHEA:31575"/>
        <dbReference type="ChEBI" id="CHEBI:15377"/>
        <dbReference type="ChEBI" id="CHEBI:15378"/>
        <dbReference type="ChEBI" id="CHEBI:33019"/>
        <dbReference type="ChEBI" id="CHEBI:63224"/>
        <dbReference type="ChEBI" id="CHEBI:77896"/>
    </reaction>
    <physiologicalReaction direction="left-to-right" evidence="11">
        <dbReference type="Rhea" id="RHEA:31576"/>
    </physiologicalReaction>
</comment>
<evidence type="ECO:0000313" key="26">
    <source>
        <dbReference type="Proteomes" id="UP000724874"/>
    </source>
</evidence>
<evidence type="ECO:0000256" key="19">
    <source>
        <dbReference type="ARBA" id="ARBA00032071"/>
    </source>
</evidence>
<dbReference type="CDD" id="cd03427">
    <property type="entry name" value="NUDIX_MTH1_Nudt1"/>
    <property type="match status" value="1"/>
</dbReference>
<evidence type="ECO:0000256" key="21">
    <source>
        <dbReference type="ARBA" id="ARBA00048894"/>
    </source>
</evidence>
<dbReference type="PROSITE" id="PS00893">
    <property type="entry name" value="NUDIX_BOX"/>
    <property type="match status" value="1"/>
</dbReference>
<evidence type="ECO:0000256" key="3">
    <source>
        <dbReference type="ARBA" id="ARBA00005582"/>
    </source>
</evidence>
<dbReference type="PROSITE" id="PS51462">
    <property type="entry name" value="NUDIX"/>
    <property type="match status" value="1"/>
</dbReference>
<evidence type="ECO:0000256" key="13">
    <source>
        <dbReference type="ARBA" id="ARBA00026103"/>
    </source>
</evidence>
<comment type="cofactor">
    <cofactor evidence="1">
        <name>Mg(2+)</name>
        <dbReference type="ChEBI" id="CHEBI:18420"/>
    </cofactor>
</comment>
<dbReference type="EMBL" id="JADNYJ010000017">
    <property type="protein sequence ID" value="KAF8906735.1"/>
    <property type="molecule type" value="Genomic_DNA"/>
</dbReference>
<dbReference type="SUPFAM" id="SSF55811">
    <property type="entry name" value="Nudix"/>
    <property type="match status" value="1"/>
</dbReference>
<feature type="non-terminal residue" evidence="25">
    <location>
        <position position="195"/>
    </location>
</feature>
<comment type="catalytic activity">
    <reaction evidence="20">
        <text>N(6)-methyl-ATP + H2O = N(6)-methyl-AMP + diphosphate + H(+)</text>
        <dbReference type="Rhea" id="RHEA:67608"/>
        <dbReference type="ChEBI" id="CHEBI:15377"/>
        <dbReference type="ChEBI" id="CHEBI:15378"/>
        <dbReference type="ChEBI" id="CHEBI:33019"/>
        <dbReference type="ChEBI" id="CHEBI:144842"/>
        <dbReference type="ChEBI" id="CHEBI:172873"/>
    </reaction>
    <physiologicalReaction direction="left-to-right" evidence="20">
        <dbReference type="Rhea" id="RHEA:67609"/>
    </physiologicalReaction>
</comment>
<gene>
    <name evidence="25" type="ORF">CPB84DRAFT_1769497</name>
</gene>
<dbReference type="GO" id="GO:0046872">
    <property type="term" value="F:metal ion binding"/>
    <property type="evidence" value="ECO:0007669"/>
    <property type="project" value="UniProtKB-KW"/>
</dbReference>
<comment type="catalytic activity">
    <reaction evidence="10">
        <text>2-oxo-dATP + H2O = 2-oxo-dAMP + diphosphate + H(+)</text>
        <dbReference type="Rhea" id="RHEA:31583"/>
        <dbReference type="ChEBI" id="CHEBI:15377"/>
        <dbReference type="ChEBI" id="CHEBI:15378"/>
        <dbReference type="ChEBI" id="CHEBI:33019"/>
        <dbReference type="ChEBI" id="CHEBI:63212"/>
        <dbReference type="ChEBI" id="CHEBI:77897"/>
        <dbReference type="EC" id="3.6.1.56"/>
    </reaction>
    <physiologicalReaction direction="left-to-right" evidence="10">
        <dbReference type="Rhea" id="RHEA:31584"/>
    </physiologicalReaction>
</comment>
<keyword evidence="5" id="KW-0479">Metal-binding</keyword>
<protein>
    <recommendedName>
        <fullName evidence="14">Oxidized purine nucleoside triphosphate hydrolase</fullName>
        <ecNumber evidence="13">3.6.1.56</ecNumber>
    </recommendedName>
    <alternativeName>
        <fullName evidence="18">2-hydroxy-dATP diphosphatase</fullName>
    </alternativeName>
    <alternativeName>
        <fullName evidence="17">7,8-dihydro-8-oxoguanine triphosphatase</fullName>
    </alternativeName>
    <alternativeName>
        <fullName evidence="16">8-oxo-dGTPase</fullName>
    </alternativeName>
    <alternativeName>
        <fullName evidence="19">Methylated purine nucleoside triphosphate hydrolase</fullName>
    </alternativeName>
    <alternativeName>
        <fullName evidence="15">Nucleoside diphosphate-linked moiety X motif 1</fullName>
    </alternativeName>
</protein>
<evidence type="ECO:0000256" key="22">
    <source>
        <dbReference type="ARBA" id="ARBA00049032"/>
    </source>
</evidence>
<comment type="catalytic activity">
    <reaction evidence="22">
        <text>N(6)-methyl-dATP + H2O = N(6)-methyl-dAMP + diphosphate + H(+)</text>
        <dbReference type="Rhea" id="RHEA:67604"/>
        <dbReference type="ChEBI" id="CHEBI:15377"/>
        <dbReference type="ChEBI" id="CHEBI:15378"/>
        <dbReference type="ChEBI" id="CHEBI:33019"/>
        <dbReference type="ChEBI" id="CHEBI:169976"/>
        <dbReference type="ChEBI" id="CHEBI:172872"/>
    </reaction>
    <physiologicalReaction direction="left-to-right" evidence="22">
        <dbReference type="Rhea" id="RHEA:67605"/>
    </physiologicalReaction>
</comment>
<evidence type="ECO:0000256" key="15">
    <source>
        <dbReference type="ARBA" id="ARBA00029673"/>
    </source>
</evidence>
<dbReference type="Pfam" id="PF00293">
    <property type="entry name" value="NUDIX"/>
    <property type="match status" value="1"/>
</dbReference>
<evidence type="ECO:0000259" key="24">
    <source>
        <dbReference type="PROSITE" id="PS51462"/>
    </source>
</evidence>
<keyword evidence="8" id="KW-0539">Nucleus</keyword>
<evidence type="ECO:0000256" key="2">
    <source>
        <dbReference type="ARBA" id="ARBA00004123"/>
    </source>
</evidence>
<comment type="catalytic activity">
    <reaction evidence="21">
        <text>O(6)-methyl-dGTP + H2O = O(6)-methyl-dGMP + diphosphate + H(+)</text>
        <dbReference type="Rhea" id="RHEA:67600"/>
        <dbReference type="ChEBI" id="CHEBI:15377"/>
        <dbReference type="ChEBI" id="CHEBI:15378"/>
        <dbReference type="ChEBI" id="CHEBI:33019"/>
        <dbReference type="ChEBI" id="CHEBI:169974"/>
        <dbReference type="ChEBI" id="CHEBI:169975"/>
    </reaction>
    <physiologicalReaction direction="left-to-right" evidence="21">
        <dbReference type="Rhea" id="RHEA:67601"/>
    </physiologicalReaction>
</comment>
<comment type="subcellular location">
    <subcellularLocation>
        <location evidence="2">Nucleus</location>
    </subcellularLocation>
</comment>
<keyword evidence="6 25" id="KW-0378">Hydrolase</keyword>
<dbReference type="GO" id="GO:0008413">
    <property type="term" value="F:8-oxo-7,8-dihydroguanosine triphosphate pyrophosphatase activity"/>
    <property type="evidence" value="ECO:0007669"/>
    <property type="project" value="InterPro"/>
</dbReference>
<comment type="catalytic activity">
    <reaction evidence="12">
        <text>2-oxo-ATP + H2O = 2-oxo-AMP + diphosphate + H(+)</text>
        <dbReference type="Rhea" id="RHEA:67392"/>
        <dbReference type="ChEBI" id="CHEBI:15377"/>
        <dbReference type="ChEBI" id="CHEBI:15378"/>
        <dbReference type="ChEBI" id="CHEBI:33019"/>
        <dbReference type="ChEBI" id="CHEBI:71395"/>
        <dbReference type="ChEBI" id="CHEBI:172878"/>
    </reaction>
    <physiologicalReaction direction="left-to-right" evidence="12">
        <dbReference type="Rhea" id="RHEA:67393"/>
    </physiologicalReaction>
</comment>
<reference evidence="25" key="1">
    <citation type="submission" date="2020-11" db="EMBL/GenBank/DDBJ databases">
        <authorList>
            <consortium name="DOE Joint Genome Institute"/>
            <person name="Ahrendt S."/>
            <person name="Riley R."/>
            <person name="Andreopoulos W."/>
            <person name="LaButti K."/>
            <person name="Pangilinan J."/>
            <person name="Ruiz-duenas F.J."/>
            <person name="Barrasa J.M."/>
            <person name="Sanchez-Garcia M."/>
            <person name="Camarero S."/>
            <person name="Miyauchi S."/>
            <person name="Serrano A."/>
            <person name="Linde D."/>
            <person name="Babiker R."/>
            <person name="Drula E."/>
            <person name="Ayuso-Fernandez I."/>
            <person name="Pacheco R."/>
            <person name="Padilla G."/>
            <person name="Ferreira P."/>
            <person name="Barriuso J."/>
            <person name="Kellner H."/>
            <person name="Castanera R."/>
            <person name="Alfaro M."/>
            <person name="Ramirez L."/>
            <person name="Pisabarro A.G."/>
            <person name="Kuo A."/>
            <person name="Tritt A."/>
            <person name="Lipzen A."/>
            <person name="He G."/>
            <person name="Yan M."/>
            <person name="Ng V."/>
            <person name="Cullen D."/>
            <person name="Martin F."/>
            <person name="Rosso M.-N."/>
            <person name="Henrissat B."/>
            <person name="Hibbett D."/>
            <person name="Martinez A.T."/>
            <person name="Grigoriev I.V."/>
        </authorList>
    </citation>
    <scope>NUCLEOTIDE SEQUENCE</scope>
    <source>
        <strain evidence="25">AH 44721</strain>
    </source>
</reference>
<evidence type="ECO:0000256" key="20">
    <source>
        <dbReference type="ARBA" id="ARBA00048002"/>
    </source>
</evidence>
<dbReference type="PANTHER" id="PTHR43758">
    <property type="entry name" value="7,8-DIHYDRO-8-OXOGUANINE TRIPHOSPHATASE"/>
    <property type="match status" value="1"/>
</dbReference>
<evidence type="ECO:0000256" key="10">
    <source>
        <dbReference type="ARBA" id="ARBA00024459"/>
    </source>
</evidence>
<dbReference type="InterPro" id="IPR015797">
    <property type="entry name" value="NUDIX_hydrolase-like_dom_sf"/>
</dbReference>